<sequence>MMEPHEASAKERGEGVLFQRIRRITGYLVGTLDRFNNAKRAEERERVKHGMGGQDAGR</sequence>
<name>B6WRS1_9BACT</name>
<evidence type="ECO:0000313" key="1">
    <source>
        <dbReference type="EMBL" id="EEB34274.1"/>
    </source>
</evidence>
<dbReference type="GO" id="GO:0008998">
    <property type="term" value="F:ribonucleoside-triphosphate reductase (thioredoxin) activity"/>
    <property type="evidence" value="ECO:0007669"/>
    <property type="project" value="InterPro"/>
</dbReference>
<comment type="caution">
    <text evidence="1">The sequence shown here is derived from an EMBL/GenBank/DDBJ whole genome shotgun (WGS) entry which is preliminary data.</text>
</comment>
<dbReference type="eggNOG" id="COG1328">
    <property type="taxonomic scope" value="Bacteria"/>
</dbReference>
<dbReference type="InterPro" id="IPR012833">
    <property type="entry name" value="NrdD"/>
</dbReference>
<reference evidence="1 2" key="2">
    <citation type="submission" date="2008-10" db="EMBL/GenBank/DDBJ databases">
        <authorList>
            <person name="Fulton L."/>
            <person name="Clifton S."/>
            <person name="Fulton B."/>
            <person name="Xu J."/>
            <person name="Minx P."/>
            <person name="Pepin K.H."/>
            <person name="Johnson M."/>
            <person name="Bhonagiri V."/>
            <person name="Nash W.E."/>
            <person name="Mardis E.R."/>
            <person name="Wilson R.K."/>
        </authorList>
    </citation>
    <scope>NUCLEOTIDE SEQUENCE [LARGE SCALE GENOMIC DNA]</scope>
    <source>
        <strain evidence="1 2">ATCC 29098</strain>
    </source>
</reference>
<dbReference type="AlphaFoldDB" id="B6WRS1"/>
<protein>
    <submittedName>
        <fullName evidence="1">Uncharacterized protein</fullName>
    </submittedName>
</protein>
<dbReference type="EMBL" id="ABXU01000025">
    <property type="protein sequence ID" value="EEB34274.1"/>
    <property type="molecule type" value="Genomic_DNA"/>
</dbReference>
<dbReference type="Pfam" id="PF13597">
    <property type="entry name" value="NRDD"/>
    <property type="match status" value="1"/>
</dbReference>
<dbReference type="GO" id="GO:0006260">
    <property type="term" value="P:DNA replication"/>
    <property type="evidence" value="ECO:0007669"/>
    <property type="project" value="InterPro"/>
</dbReference>
<reference evidence="1 2" key="1">
    <citation type="submission" date="2008-10" db="EMBL/GenBank/DDBJ databases">
        <title>Draft genome sequence of Desulvovibrio piger (ATCC 29098).</title>
        <authorList>
            <person name="Sudarsanam P."/>
            <person name="Ley R."/>
            <person name="Guruge J."/>
            <person name="Turnbaugh P.J."/>
            <person name="Mahowald M."/>
            <person name="Liep D."/>
            <person name="Gordon J."/>
        </authorList>
    </citation>
    <scope>NUCLEOTIDE SEQUENCE [LARGE SCALE GENOMIC DNA]</scope>
    <source>
        <strain evidence="1 2">ATCC 29098</strain>
    </source>
</reference>
<dbReference type="RefSeq" id="WP_006004899.1">
    <property type="nucleotide sequence ID" value="NZ_DS996354.1"/>
</dbReference>
<proteinExistence type="predicted"/>
<dbReference type="HOGENOM" id="CLU_209522_0_0_7"/>
<evidence type="ECO:0000313" key="2">
    <source>
        <dbReference type="Proteomes" id="UP000003676"/>
    </source>
</evidence>
<organism evidence="1 2">
    <name type="scientific">Desulfovibrio piger ATCC 29098</name>
    <dbReference type="NCBI Taxonomy" id="411464"/>
    <lineage>
        <taxon>Bacteria</taxon>
        <taxon>Pseudomonadati</taxon>
        <taxon>Thermodesulfobacteriota</taxon>
        <taxon>Desulfovibrionia</taxon>
        <taxon>Desulfovibrionales</taxon>
        <taxon>Desulfovibrionaceae</taxon>
        <taxon>Desulfovibrio</taxon>
    </lineage>
</organism>
<dbReference type="Proteomes" id="UP000003676">
    <property type="component" value="Unassembled WGS sequence"/>
</dbReference>
<gene>
    <name evidence="1" type="ORF">DESPIG_00762</name>
</gene>
<accession>B6WRS1</accession>